<dbReference type="PANTHER" id="PTHR24300">
    <property type="entry name" value="CYTOCHROME P450 508A4-RELATED"/>
    <property type="match status" value="1"/>
</dbReference>
<dbReference type="EMBL" id="UYYB01122983">
    <property type="protein sequence ID" value="VDM83417.1"/>
    <property type="molecule type" value="Genomic_DNA"/>
</dbReference>
<dbReference type="Pfam" id="PF00067">
    <property type="entry name" value="p450"/>
    <property type="match status" value="1"/>
</dbReference>
<keyword evidence="4 6" id="KW-0503">Monooxygenase</keyword>
<dbReference type="PANTHER" id="PTHR24300:SF375">
    <property type="entry name" value="CYTOCHROME P450 FAMILY"/>
    <property type="match status" value="1"/>
</dbReference>
<evidence type="ECO:0000256" key="3">
    <source>
        <dbReference type="ARBA" id="ARBA00023004"/>
    </source>
</evidence>
<dbReference type="GO" id="GO:0016712">
    <property type="term" value="F:oxidoreductase activity, acting on paired donors, with incorporation or reduction of molecular oxygen, reduced flavin or flavoprotein as one donor, and incorporation of one atom of oxygen"/>
    <property type="evidence" value="ECO:0007669"/>
    <property type="project" value="TreeGrafter"/>
</dbReference>
<sequence>MIFLIRNPQVAVNVREELVKVTGGSRPLSLGDKLKTPYFVATLTEIQRLASILNVNIFRQADSDTEIGGYPVPRNTVVSAGLSLILSDESKFPNPSKFDPSRYISDPSLASMVIPFGLGRRACLGESLARAELYLVFLFIYDDI</sequence>
<reference evidence="7 8" key="1">
    <citation type="submission" date="2018-11" db="EMBL/GenBank/DDBJ databases">
        <authorList>
            <consortium name="Pathogen Informatics"/>
        </authorList>
    </citation>
    <scope>NUCLEOTIDE SEQUENCE [LARGE SCALE GENOMIC DNA]</scope>
</reference>
<evidence type="ECO:0000313" key="7">
    <source>
        <dbReference type="EMBL" id="VDM83417.1"/>
    </source>
</evidence>
<evidence type="ECO:0000256" key="5">
    <source>
        <dbReference type="PIRSR" id="PIRSR602401-1"/>
    </source>
</evidence>
<dbReference type="PRINTS" id="PR00385">
    <property type="entry name" value="P450"/>
</dbReference>
<comment type="cofactor">
    <cofactor evidence="5">
        <name>heme</name>
        <dbReference type="ChEBI" id="CHEBI:30413"/>
    </cofactor>
</comment>
<evidence type="ECO:0000256" key="2">
    <source>
        <dbReference type="ARBA" id="ARBA00022723"/>
    </source>
</evidence>
<dbReference type="GO" id="GO:0005737">
    <property type="term" value="C:cytoplasm"/>
    <property type="evidence" value="ECO:0007669"/>
    <property type="project" value="TreeGrafter"/>
</dbReference>
<dbReference type="AlphaFoldDB" id="A0A3P7K4S8"/>
<dbReference type="InterPro" id="IPR001128">
    <property type="entry name" value="Cyt_P450"/>
</dbReference>
<dbReference type="InterPro" id="IPR017972">
    <property type="entry name" value="Cyt_P450_CS"/>
</dbReference>
<dbReference type="OrthoDB" id="2789670at2759"/>
<dbReference type="Gene3D" id="1.10.630.10">
    <property type="entry name" value="Cytochrome P450"/>
    <property type="match status" value="1"/>
</dbReference>
<organism evidence="7 8">
    <name type="scientific">Strongylus vulgaris</name>
    <name type="common">Blood worm</name>
    <dbReference type="NCBI Taxonomy" id="40348"/>
    <lineage>
        <taxon>Eukaryota</taxon>
        <taxon>Metazoa</taxon>
        <taxon>Ecdysozoa</taxon>
        <taxon>Nematoda</taxon>
        <taxon>Chromadorea</taxon>
        <taxon>Rhabditida</taxon>
        <taxon>Rhabditina</taxon>
        <taxon>Rhabditomorpha</taxon>
        <taxon>Strongyloidea</taxon>
        <taxon>Strongylidae</taxon>
        <taxon>Strongylus</taxon>
    </lineage>
</organism>
<dbReference type="InterPro" id="IPR050182">
    <property type="entry name" value="Cytochrome_P450_fam2"/>
</dbReference>
<name>A0A3P7K4S8_STRVU</name>
<comment type="similarity">
    <text evidence="1 6">Belongs to the cytochrome P450 family.</text>
</comment>
<dbReference type="GO" id="GO:0005506">
    <property type="term" value="F:iron ion binding"/>
    <property type="evidence" value="ECO:0007669"/>
    <property type="project" value="InterPro"/>
</dbReference>
<gene>
    <name evidence="7" type="ORF">SVUK_LOCUS18415</name>
</gene>
<keyword evidence="6" id="KW-0560">Oxidoreductase</keyword>
<feature type="binding site" description="axial binding residue" evidence="5">
    <location>
        <position position="123"/>
    </location>
    <ligand>
        <name>heme</name>
        <dbReference type="ChEBI" id="CHEBI:30413"/>
    </ligand>
    <ligandPart>
        <name>Fe</name>
        <dbReference type="ChEBI" id="CHEBI:18248"/>
    </ligandPart>
</feature>
<dbReference type="SUPFAM" id="SSF48264">
    <property type="entry name" value="Cytochrome P450"/>
    <property type="match status" value="1"/>
</dbReference>
<evidence type="ECO:0000256" key="4">
    <source>
        <dbReference type="ARBA" id="ARBA00023033"/>
    </source>
</evidence>
<keyword evidence="8" id="KW-1185">Reference proteome</keyword>
<proteinExistence type="inferred from homology"/>
<protein>
    <submittedName>
        <fullName evidence="7">Uncharacterized protein</fullName>
    </submittedName>
</protein>
<keyword evidence="5 6" id="KW-0349">Heme</keyword>
<evidence type="ECO:0000256" key="6">
    <source>
        <dbReference type="RuleBase" id="RU000461"/>
    </source>
</evidence>
<keyword evidence="2 5" id="KW-0479">Metal-binding</keyword>
<evidence type="ECO:0000313" key="8">
    <source>
        <dbReference type="Proteomes" id="UP000270094"/>
    </source>
</evidence>
<dbReference type="Proteomes" id="UP000270094">
    <property type="component" value="Unassembled WGS sequence"/>
</dbReference>
<dbReference type="GO" id="GO:0006082">
    <property type="term" value="P:organic acid metabolic process"/>
    <property type="evidence" value="ECO:0007669"/>
    <property type="project" value="TreeGrafter"/>
</dbReference>
<dbReference type="InterPro" id="IPR002401">
    <property type="entry name" value="Cyt_P450_E_grp-I"/>
</dbReference>
<accession>A0A3P7K4S8</accession>
<dbReference type="PROSITE" id="PS00086">
    <property type="entry name" value="CYTOCHROME_P450"/>
    <property type="match status" value="1"/>
</dbReference>
<dbReference type="GO" id="GO:0006805">
    <property type="term" value="P:xenobiotic metabolic process"/>
    <property type="evidence" value="ECO:0007669"/>
    <property type="project" value="TreeGrafter"/>
</dbReference>
<dbReference type="InterPro" id="IPR036396">
    <property type="entry name" value="Cyt_P450_sf"/>
</dbReference>
<keyword evidence="3 5" id="KW-0408">Iron</keyword>
<evidence type="ECO:0000256" key="1">
    <source>
        <dbReference type="ARBA" id="ARBA00010617"/>
    </source>
</evidence>
<dbReference type="GO" id="GO:0020037">
    <property type="term" value="F:heme binding"/>
    <property type="evidence" value="ECO:0007669"/>
    <property type="project" value="InterPro"/>
</dbReference>
<dbReference type="PRINTS" id="PR00463">
    <property type="entry name" value="EP450I"/>
</dbReference>